<dbReference type="Gene3D" id="3.30.420.10">
    <property type="entry name" value="Ribonuclease H-like superfamily/Ribonuclease H"/>
    <property type="match status" value="1"/>
</dbReference>
<protein>
    <recommendedName>
        <fullName evidence="1">Piwi domain-containing protein</fullName>
    </recommendedName>
</protein>
<dbReference type="SUPFAM" id="SSF53098">
    <property type="entry name" value="Ribonuclease H-like"/>
    <property type="match status" value="1"/>
</dbReference>
<dbReference type="EMBL" id="CALTRL010000495">
    <property type="protein sequence ID" value="CAH7668344.1"/>
    <property type="molecule type" value="Genomic_DNA"/>
</dbReference>
<reference evidence="2" key="1">
    <citation type="submission" date="2022-06" db="EMBL/GenBank/DDBJ databases">
        <authorList>
            <consortium name="SYNGENTA / RWTH Aachen University"/>
        </authorList>
    </citation>
    <scope>NUCLEOTIDE SEQUENCE</scope>
</reference>
<name>A0AAV0AIS7_PHAPC</name>
<organism evidence="2 3">
    <name type="scientific">Phakopsora pachyrhizi</name>
    <name type="common">Asian soybean rust disease fungus</name>
    <dbReference type="NCBI Taxonomy" id="170000"/>
    <lineage>
        <taxon>Eukaryota</taxon>
        <taxon>Fungi</taxon>
        <taxon>Dikarya</taxon>
        <taxon>Basidiomycota</taxon>
        <taxon>Pucciniomycotina</taxon>
        <taxon>Pucciniomycetes</taxon>
        <taxon>Pucciniales</taxon>
        <taxon>Phakopsoraceae</taxon>
        <taxon>Phakopsora</taxon>
    </lineage>
</organism>
<dbReference type="InterPro" id="IPR036397">
    <property type="entry name" value="RNaseH_sf"/>
</dbReference>
<gene>
    <name evidence="2" type="ORF">PPACK8108_LOCUS2842</name>
</gene>
<evidence type="ECO:0000313" key="3">
    <source>
        <dbReference type="Proteomes" id="UP001153365"/>
    </source>
</evidence>
<dbReference type="InterPro" id="IPR003165">
    <property type="entry name" value="Piwi"/>
</dbReference>
<accession>A0AAV0AIS7</accession>
<dbReference type="PANTHER" id="PTHR22891">
    <property type="entry name" value="EUKARYOTIC TRANSLATION INITIATION FACTOR 2C"/>
    <property type="match status" value="1"/>
</dbReference>
<dbReference type="InterPro" id="IPR012337">
    <property type="entry name" value="RNaseH-like_sf"/>
</dbReference>
<proteinExistence type="predicted"/>
<dbReference type="Pfam" id="PF02171">
    <property type="entry name" value="Piwi"/>
    <property type="match status" value="1"/>
</dbReference>
<evidence type="ECO:0000313" key="2">
    <source>
        <dbReference type="EMBL" id="CAH7668344.1"/>
    </source>
</evidence>
<dbReference type="AlphaFoldDB" id="A0AAV0AIS7"/>
<dbReference type="Proteomes" id="UP001153365">
    <property type="component" value="Unassembled WGS sequence"/>
</dbReference>
<sequence>HRIRFEPHLYDADRSGDSQPSTIVDKFKVNPFLYNIFLQSQACFRGASCPTRHIFLKDETNYTVNDLQNIANSLCSVFQSATRSFQIAKFTYYANLV</sequence>
<feature type="non-terminal residue" evidence="2">
    <location>
        <position position="97"/>
    </location>
</feature>
<comment type="caution">
    <text evidence="2">The sequence shown here is derived from an EMBL/GenBank/DDBJ whole genome shotgun (WGS) entry which is preliminary data.</text>
</comment>
<feature type="non-terminal residue" evidence="2">
    <location>
        <position position="1"/>
    </location>
</feature>
<feature type="domain" description="Piwi" evidence="1">
    <location>
        <begin position="13"/>
        <end position="97"/>
    </location>
</feature>
<evidence type="ECO:0000259" key="1">
    <source>
        <dbReference type="Pfam" id="PF02171"/>
    </source>
</evidence>
<keyword evidence="3" id="KW-1185">Reference proteome</keyword>
<dbReference type="GO" id="GO:0003676">
    <property type="term" value="F:nucleic acid binding"/>
    <property type="evidence" value="ECO:0007669"/>
    <property type="project" value="InterPro"/>
</dbReference>